<proteinExistence type="predicted"/>
<sequence length="141" mass="14723">MPAPASGPAATSLAATVVSTSPSALVSTSLSPFTASYISRGRSKLERWCEVSPVSFSSVGSFSGKESLPFVPRSGGIGQVPFSAGPCHACLFVGRRLKDAGSGDLLDSDVWRHFGVYGESGCDIDGAPKEWRAHHYKYPGG</sequence>
<protein>
    <submittedName>
        <fullName evidence="1">Uncharacterized protein</fullName>
    </submittedName>
</protein>
<gene>
    <name evidence="1" type="primary">gb16076</name>
    <name evidence="1" type="ORF">PR202_gb16076</name>
</gene>
<reference evidence="1" key="2">
    <citation type="submission" date="2021-12" db="EMBL/GenBank/DDBJ databases">
        <title>Resequencing data analysis of finger millet.</title>
        <authorList>
            <person name="Hatakeyama M."/>
            <person name="Aluri S."/>
            <person name="Balachadran M.T."/>
            <person name="Sivarajan S.R."/>
            <person name="Poveda L."/>
            <person name="Shimizu-Inatsugi R."/>
            <person name="Schlapbach R."/>
            <person name="Sreeman S.M."/>
            <person name="Shimizu K.K."/>
        </authorList>
    </citation>
    <scope>NUCLEOTIDE SEQUENCE</scope>
</reference>
<reference evidence="1" key="1">
    <citation type="journal article" date="2018" name="DNA Res.">
        <title>Multiple hybrid de novo genome assembly of finger millet, an orphan allotetraploid crop.</title>
        <authorList>
            <person name="Hatakeyama M."/>
            <person name="Aluri S."/>
            <person name="Balachadran M.T."/>
            <person name="Sivarajan S.R."/>
            <person name="Patrignani A."/>
            <person name="Gruter S."/>
            <person name="Poveda L."/>
            <person name="Shimizu-Inatsugi R."/>
            <person name="Baeten J."/>
            <person name="Francoijs K.J."/>
            <person name="Nataraja K.N."/>
            <person name="Reddy Y.A.N."/>
            <person name="Phadnis S."/>
            <person name="Ravikumar R.L."/>
            <person name="Schlapbach R."/>
            <person name="Sreeman S.M."/>
            <person name="Shimizu K.K."/>
        </authorList>
    </citation>
    <scope>NUCLEOTIDE SEQUENCE</scope>
</reference>
<evidence type="ECO:0000313" key="1">
    <source>
        <dbReference type="EMBL" id="GJN27999.1"/>
    </source>
</evidence>
<dbReference type="Proteomes" id="UP001054889">
    <property type="component" value="Unassembled WGS sequence"/>
</dbReference>
<keyword evidence="2" id="KW-1185">Reference proteome</keyword>
<name>A0AAV5EX87_ELECO</name>
<accession>A0AAV5EX87</accession>
<dbReference type="AlphaFoldDB" id="A0AAV5EX87"/>
<dbReference type="EMBL" id="BQKI01000080">
    <property type="protein sequence ID" value="GJN27999.1"/>
    <property type="molecule type" value="Genomic_DNA"/>
</dbReference>
<evidence type="ECO:0000313" key="2">
    <source>
        <dbReference type="Proteomes" id="UP001054889"/>
    </source>
</evidence>
<comment type="caution">
    <text evidence="1">The sequence shown here is derived from an EMBL/GenBank/DDBJ whole genome shotgun (WGS) entry which is preliminary data.</text>
</comment>
<organism evidence="1 2">
    <name type="scientific">Eleusine coracana subsp. coracana</name>
    <dbReference type="NCBI Taxonomy" id="191504"/>
    <lineage>
        <taxon>Eukaryota</taxon>
        <taxon>Viridiplantae</taxon>
        <taxon>Streptophyta</taxon>
        <taxon>Embryophyta</taxon>
        <taxon>Tracheophyta</taxon>
        <taxon>Spermatophyta</taxon>
        <taxon>Magnoliopsida</taxon>
        <taxon>Liliopsida</taxon>
        <taxon>Poales</taxon>
        <taxon>Poaceae</taxon>
        <taxon>PACMAD clade</taxon>
        <taxon>Chloridoideae</taxon>
        <taxon>Cynodonteae</taxon>
        <taxon>Eleusininae</taxon>
        <taxon>Eleusine</taxon>
    </lineage>
</organism>